<proteinExistence type="predicted"/>
<accession>A0A6N9ZR83</accession>
<gene>
    <name evidence="1" type="ORF">GR206_34505</name>
</gene>
<reference evidence="1 2" key="1">
    <citation type="submission" date="2019-12" db="EMBL/GenBank/DDBJ databases">
        <title>Rhizobium genotypes associated with high levels of biological nitrogen fixation by grain legumes in a temperate-maritime cropping system.</title>
        <authorList>
            <person name="Maluk M."/>
            <person name="Francesc Ferrando Molina F."/>
            <person name="Lopez Del Egido L."/>
            <person name="Lafos M."/>
            <person name="Langarica-Fuentes A."/>
            <person name="Gebre Yohannes G."/>
            <person name="Young M.W."/>
            <person name="Martin P."/>
            <person name="Gantlett R."/>
            <person name="Kenicer G."/>
            <person name="Hawes C."/>
            <person name="Begg G.S."/>
            <person name="Quilliam R.S."/>
            <person name="Squire G.R."/>
            <person name="Poole P.S."/>
            <person name="Young P.W."/>
            <person name="Iannetta P.M."/>
            <person name="James E.K."/>
        </authorList>
    </citation>
    <scope>NUCLEOTIDE SEQUENCE [LARGE SCALE GENOMIC DNA]</scope>
    <source>
        <strain evidence="1 2">JHI2449</strain>
    </source>
</reference>
<sequence length="24" mass="2588">SALATHIHRIRAMAQWKAVTAAIA</sequence>
<name>A0A6N9ZR83_9HYPH</name>
<evidence type="ECO:0000313" key="1">
    <source>
        <dbReference type="EMBL" id="NEH96044.1"/>
    </source>
</evidence>
<feature type="non-terminal residue" evidence="1">
    <location>
        <position position="1"/>
    </location>
</feature>
<evidence type="ECO:0000313" key="2">
    <source>
        <dbReference type="Proteomes" id="UP000468864"/>
    </source>
</evidence>
<protein>
    <submittedName>
        <fullName evidence="1">IS6 family transposase</fullName>
    </submittedName>
</protein>
<comment type="caution">
    <text evidence="1">The sequence shown here is derived from an EMBL/GenBank/DDBJ whole genome shotgun (WGS) entry which is preliminary data.</text>
</comment>
<dbReference type="Proteomes" id="UP000468864">
    <property type="component" value="Unassembled WGS sequence"/>
</dbReference>
<organism evidence="1 2">
    <name type="scientific">Rhizobium laguerreae</name>
    <dbReference type="NCBI Taxonomy" id="1076926"/>
    <lineage>
        <taxon>Bacteria</taxon>
        <taxon>Pseudomonadati</taxon>
        <taxon>Pseudomonadota</taxon>
        <taxon>Alphaproteobacteria</taxon>
        <taxon>Hyphomicrobiales</taxon>
        <taxon>Rhizobiaceae</taxon>
        <taxon>Rhizobium/Agrobacterium group</taxon>
        <taxon>Rhizobium</taxon>
    </lineage>
</organism>
<dbReference type="EMBL" id="WUEP01000058">
    <property type="protein sequence ID" value="NEH96044.1"/>
    <property type="molecule type" value="Genomic_DNA"/>
</dbReference>
<dbReference type="AlphaFoldDB" id="A0A6N9ZR83"/>